<reference evidence="9" key="1">
    <citation type="submission" date="2025-08" db="UniProtKB">
        <authorList>
            <consortium name="Ensembl"/>
        </authorList>
    </citation>
    <scope>IDENTIFICATION</scope>
</reference>
<evidence type="ECO:0000256" key="5">
    <source>
        <dbReference type="ARBA" id="ARBA00023180"/>
    </source>
</evidence>
<dbReference type="PANTHER" id="PTHR13814">
    <property type="entry name" value="FETUIN"/>
    <property type="match status" value="1"/>
</dbReference>
<feature type="compositionally biased region" description="Basic residues" evidence="6">
    <location>
        <begin position="402"/>
        <end position="439"/>
    </location>
</feature>
<protein>
    <submittedName>
        <fullName evidence="9">Kininogen 1</fullName>
    </submittedName>
</protein>
<dbReference type="PANTHER" id="PTHR13814:SF12">
    <property type="entry name" value="KININOGEN-1"/>
    <property type="match status" value="1"/>
</dbReference>
<dbReference type="Gene3D" id="3.10.450.10">
    <property type="match status" value="3"/>
</dbReference>
<dbReference type="GO" id="GO:0005179">
    <property type="term" value="F:hormone activity"/>
    <property type="evidence" value="ECO:0007669"/>
    <property type="project" value="Ensembl"/>
</dbReference>
<keyword evidence="5" id="KW-0325">Glycoprotein</keyword>
<dbReference type="GO" id="GO:0042311">
    <property type="term" value="P:vasodilation"/>
    <property type="evidence" value="ECO:0007669"/>
    <property type="project" value="Ensembl"/>
</dbReference>
<keyword evidence="2" id="KW-0789">Thiol protease inhibitor</keyword>
<accession>A0A7M4EWV1</accession>
<dbReference type="AlphaFoldDB" id="A0A7M4EWV1"/>
<dbReference type="GO" id="GO:0030195">
    <property type="term" value="P:negative regulation of blood coagulation"/>
    <property type="evidence" value="ECO:0007669"/>
    <property type="project" value="Ensembl"/>
</dbReference>
<evidence type="ECO:0000256" key="3">
    <source>
        <dbReference type="ARBA" id="ARBA00022729"/>
    </source>
</evidence>
<dbReference type="FunFam" id="3.10.450.10:FF:000002">
    <property type="entry name" value="Kininogen 1"/>
    <property type="match status" value="2"/>
</dbReference>
<keyword evidence="3 7" id="KW-0732">Signal</keyword>
<organism evidence="9 10">
    <name type="scientific">Crocodylus porosus</name>
    <name type="common">Saltwater crocodile</name>
    <name type="synonym">Estuarine crocodile</name>
    <dbReference type="NCBI Taxonomy" id="8502"/>
    <lineage>
        <taxon>Eukaryota</taxon>
        <taxon>Metazoa</taxon>
        <taxon>Chordata</taxon>
        <taxon>Craniata</taxon>
        <taxon>Vertebrata</taxon>
        <taxon>Euteleostomi</taxon>
        <taxon>Archelosauria</taxon>
        <taxon>Archosauria</taxon>
        <taxon>Crocodylia</taxon>
        <taxon>Longirostres</taxon>
        <taxon>Crocodylidae</taxon>
        <taxon>Crocodylus</taxon>
    </lineage>
</organism>
<name>A0A7M4EWV1_CROPO</name>
<evidence type="ECO:0000313" key="10">
    <source>
        <dbReference type="Proteomes" id="UP000594220"/>
    </source>
</evidence>
<feature type="compositionally biased region" description="Polar residues" evidence="6">
    <location>
        <begin position="460"/>
        <end position="488"/>
    </location>
</feature>
<dbReference type="PROSITE" id="PS51647">
    <property type="entry name" value="CYSTATIN_KININOGEN"/>
    <property type="match status" value="2"/>
</dbReference>
<evidence type="ECO:0000256" key="7">
    <source>
        <dbReference type="SAM" id="SignalP"/>
    </source>
</evidence>
<feature type="compositionally biased region" description="Basic and acidic residues" evidence="6">
    <location>
        <begin position="440"/>
        <end position="458"/>
    </location>
</feature>
<dbReference type="SMART" id="SM00043">
    <property type="entry name" value="CY"/>
    <property type="match status" value="3"/>
</dbReference>
<dbReference type="Pfam" id="PF00031">
    <property type="entry name" value="Cystatin"/>
    <property type="match status" value="3"/>
</dbReference>
<dbReference type="Ensembl" id="ENSCPRT00005017937.1">
    <property type="protein sequence ID" value="ENSCPRP00005015280.1"/>
    <property type="gene ID" value="ENSCPRG00005010726.1"/>
</dbReference>
<gene>
    <name evidence="9" type="primary">KNG1</name>
</gene>
<reference evidence="9" key="2">
    <citation type="submission" date="2025-09" db="UniProtKB">
        <authorList>
            <consortium name="Ensembl"/>
        </authorList>
    </citation>
    <scope>IDENTIFICATION</scope>
</reference>
<evidence type="ECO:0000256" key="2">
    <source>
        <dbReference type="ARBA" id="ARBA00022704"/>
    </source>
</evidence>
<dbReference type="GO" id="GO:0007204">
    <property type="term" value="P:positive regulation of cytosolic calcium ion concentration"/>
    <property type="evidence" value="ECO:0007669"/>
    <property type="project" value="Ensembl"/>
</dbReference>
<evidence type="ECO:0000256" key="1">
    <source>
        <dbReference type="ARBA" id="ARBA00022690"/>
    </source>
</evidence>
<dbReference type="InterPro" id="IPR046350">
    <property type="entry name" value="Cystatin_sf"/>
</dbReference>
<dbReference type="InterPro" id="IPR050735">
    <property type="entry name" value="Kininogen_Fetuin_HRG"/>
</dbReference>
<feature type="domain" description="Cystatin kininogen-type" evidence="8">
    <location>
        <begin position="28"/>
        <end position="126"/>
    </location>
</feature>
<dbReference type="InterPro" id="IPR027358">
    <property type="entry name" value="Kininogen-type_cystatin_dom"/>
</dbReference>
<sequence>MKFFIVLLLCCSSFSSKASPLPPENVDCDHPEVFEAVDIALRKYNDDKADGNQFALYMVMDAQRTFFVKYQIRESTCTIGEGKAWQDCDYRESVEAETGDCTAEVYVDKAQKISNVSQECKIIPAAGRVPLSHAPCLGCYHPIPGNSLDLLPILRYAIRIFNKESQKSFLYEVGEIITAKRQVVAGWNYAVEYMVKETNCSKEEFQDLSPKCKPIFGGVSHCVAKAFVDLSNTLVDVTQFICNSMFLSVEETVPPPQICPGCPKHIPNDSPELKEILKASMEKYNSESDGDFYYKVEHVLHTTVQVVAGKNYEIEFLIGKTNCSKSEAEKLNEDCEIVIPKTILARRPPGFTPFRSLMLHEIYPVTSSLQTAEEGTDPDKGLRENLGPGLENEDGQGDGYRRVGHGHGHGHRFKHRPGHGKGRGRGHGIGQGHKKHQKDKHKDSKDKSSEESEEKVPCQRESQSPSIDRTSENSQFPTTPGLMQSDALTTPGVMVGPTNDASTPDIPEEPISPGTAEIAPDISLFDELPDLPEPPVPKCPGKPWKSIIAENRLMDSMGCLRLSDTFLHKSLFSVANHCL</sequence>
<feature type="chain" id="PRO_5029863297" evidence="7">
    <location>
        <begin position="19"/>
        <end position="579"/>
    </location>
</feature>
<dbReference type="OMA" id="DQGHGHQ"/>
<feature type="signal peptide" evidence="7">
    <location>
        <begin position="1"/>
        <end position="18"/>
    </location>
</feature>
<dbReference type="CDD" id="cd00042">
    <property type="entry name" value="CY"/>
    <property type="match status" value="3"/>
</dbReference>
<dbReference type="GeneTree" id="ENSGT00950000182930"/>
<feature type="region of interest" description="Disordered" evidence="6">
    <location>
        <begin position="368"/>
        <end position="516"/>
    </location>
</feature>
<dbReference type="InterPro" id="IPR000010">
    <property type="entry name" value="Cystatin_dom"/>
</dbReference>
<dbReference type="Proteomes" id="UP000594220">
    <property type="component" value="Unplaced"/>
</dbReference>
<evidence type="ECO:0000256" key="4">
    <source>
        <dbReference type="ARBA" id="ARBA00023157"/>
    </source>
</evidence>
<evidence type="ECO:0000259" key="8">
    <source>
        <dbReference type="PROSITE" id="PS51647"/>
    </source>
</evidence>
<dbReference type="GO" id="GO:0007162">
    <property type="term" value="P:negative regulation of cell adhesion"/>
    <property type="evidence" value="ECO:0007669"/>
    <property type="project" value="Ensembl"/>
</dbReference>
<dbReference type="GO" id="GO:0004869">
    <property type="term" value="F:cysteine-type endopeptidase inhibitor activity"/>
    <property type="evidence" value="ECO:0007669"/>
    <property type="project" value="Ensembl"/>
</dbReference>
<feature type="domain" description="Cystatin kininogen-type" evidence="8">
    <location>
        <begin position="145"/>
        <end position="248"/>
    </location>
</feature>
<evidence type="ECO:0000313" key="9">
    <source>
        <dbReference type="Ensembl" id="ENSCPRP00005015280.1"/>
    </source>
</evidence>
<dbReference type="GO" id="GO:0045861">
    <property type="term" value="P:negative regulation of proteolysis"/>
    <property type="evidence" value="ECO:0007669"/>
    <property type="project" value="Ensembl"/>
</dbReference>
<proteinExistence type="predicted"/>
<dbReference type="SUPFAM" id="SSF54403">
    <property type="entry name" value="Cystatin/monellin"/>
    <property type="match status" value="3"/>
</dbReference>
<keyword evidence="10" id="KW-1185">Reference proteome</keyword>
<keyword evidence="4" id="KW-1015">Disulfide bond</keyword>
<keyword evidence="1" id="KW-0646">Protease inhibitor</keyword>
<evidence type="ECO:0000256" key="6">
    <source>
        <dbReference type="SAM" id="MobiDB-lite"/>
    </source>
</evidence>
<dbReference type="GO" id="GO:0005615">
    <property type="term" value="C:extracellular space"/>
    <property type="evidence" value="ECO:0007669"/>
    <property type="project" value="Ensembl"/>
</dbReference>